<reference evidence="5" key="2">
    <citation type="submission" date="2021-04" db="EMBL/GenBank/DDBJ databases">
        <authorList>
            <person name="Gilroy R."/>
        </authorList>
    </citation>
    <scope>NUCLEOTIDE SEQUENCE</scope>
    <source>
        <strain evidence="5">5933</strain>
    </source>
</reference>
<dbReference type="PANTHER" id="PTHR32114">
    <property type="entry name" value="ABC TRANSPORTER ABCH.3"/>
    <property type="match status" value="1"/>
</dbReference>
<evidence type="ECO:0000256" key="3">
    <source>
        <dbReference type="ARBA" id="ARBA00013368"/>
    </source>
</evidence>
<evidence type="ECO:0000313" key="5">
    <source>
        <dbReference type="EMBL" id="HJC73190.1"/>
    </source>
</evidence>
<dbReference type="PANTHER" id="PTHR32114:SF2">
    <property type="entry name" value="ABC TRANSPORTER ABCH.3"/>
    <property type="match status" value="1"/>
</dbReference>
<dbReference type="Proteomes" id="UP000823918">
    <property type="component" value="Unassembled WGS sequence"/>
</dbReference>
<accession>A0A9D2Q871</accession>
<dbReference type="AlphaFoldDB" id="A0A9D2Q871"/>
<comment type="caution">
    <text evidence="5">The sequence shown here is derived from an EMBL/GenBank/DDBJ whole genome shotgun (WGS) entry which is preliminary data.</text>
</comment>
<comment type="similarity">
    <text evidence="1">Belongs to the SMC family. SbcC subfamily.</text>
</comment>
<feature type="coiled-coil region" evidence="4">
    <location>
        <begin position="440"/>
        <end position="519"/>
    </location>
</feature>
<protein>
    <recommendedName>
        <fullName evidence="3">Nuclease SbcCD subunit C</fullName>
    </recommendedName>
</protein>
<evidence type="ECO:0000256" key="2">
    <source>
        <dbReference type="ARBA" id="ARBA00011322"/>
    </source>
</evidence>
<dbReference type="Pfam" id="PF13555">
    <property type="entry name" value="AAA_29"/>
    <property type="match status" value="1"/>
</dbReference>
<gene>
    <name evidence="5" type="ORF">H9698_10435</name>
</gene>
<comment type="subunit">
    <text evidence="2">Heterodimer of SbcC and SbcD.</text>
</comment>
<dbReference type="SUPFAM" id="SSF52540">
    <property type="entry name" value="P-loop containing nucleoside triphosphate hydrolases"/>
    <property type="match status" value="1"/>
</dbReference>
<evidence type="ECO:0000256" key="4">
    <source>
        <dbReference type="SAM" id="Coils"/>
    </source>
</evidence>
<evidence type="ECO:0000313" key="6">
    <source>
        <dbReference type="Proteomes" id="UP000823918"/>
    </source>
</evidence>
<sequence>MELEQFRGIKQFKLNPNSDGATVTGANGSGKSTLMAAFLWLLIGKDSQGRENYNIFPLDYNGQRISGCHPTVTAVLDIGDEQTVTLKRCISEVWSKRKGTCESEYKGDATKFTVNEVPVSATEYASRVTELFPAALLPLLLNVAWFSEQTKDYKERRRLLMEQFGDLSQEDVFSAYPKFSKLKTMLGNHSIDEYARICTERRKRYKDALAVLPARIDENRKQLHNLPSADSIHSERSALNVEIAKLRYDIDHITETNARKVLEKEREDIERDLAVLSSKRRTFEVEANAEWVQQHTKHLQEAAAVKQHAQECLSEYQMHLHEITLKYNASIHQRDTLREEWSKKNTEQAVITNICPTCGQALPEEVVEQSFENFNLAKSAALEEIAARGRLASEDVARYSEEMECLRQHIETSAAALQEADEMYQVIQAELPPAIKYDIVEQLDAEESELRNKLQKVIDALTDCSQAAEKQVCDLKKQLNAHLEQADHLTRQLAEIDHNQLLQKRVADLEKEQRETLTALEESEYGLSMCQEFTLASVNMLTEHINTHFTGVRFKLFEPQKNGGIREICEASVDGVPYGTLNTAAKMQANMEIVQAFSRLAGISMPLFLDNRESVTNLVLPDEMQIINLVVEPGLPLGVKGE</sequence>
<dbReference type="InterPro" id="IPR027417">
    <property type="entry name" value="P-loop_NTPase"/>
</dbReference>
<dbReference type="SUPFAM" id="SSF75712">
    <property type="entry name" value="Rad50 coiled-coil Zn hook"/>
    <property type="match status" value="1"/>
</dbReference>
<reference evidence="5" key="1">
    <citation type="journal article" date="2021" name="PeerJ">
        <title>Extensive microbial diversity within the chicken gut microbiome revealed by metagenomics and culture.</title>
        <authorList>
            <person name="Gilroy R."/>
            <person name="Ravi A."/>
            <person name="Getino M."/>
            <person name="Pursley I."/>
            <person name="Horton D.L."/>
            <person name="Alikhan N.F."/>
            <person name="Baker D."/>
            <person name="Gharbi K."/>
            <person name="Hall N."/>
            <person name="Watson M."/>
            <person name="Adriaenssens E.M."/>
            <person name="Foster-Nyarko E."/>
            <person name="Jarju S."/>
            <person name="Secka A."/>
            <person name="Antonio M."/>
            <person name="Oren A."/>
            <person name="Chaudhuri R.R."/>
            <person name="La Ragione R."/>
            <person name="Hildebrand F."/>
            <person name="Pallen M.J."/>
        </authorList>
    </citation>
    <scope>NUCLEOTIDE SEQUENCE</scope>
    <source>
        <strain evidence="5">5933</strain>
    </source>
</reference>
<organism evidence="5 6">
    <name type="scientific">Candidatus Ruthenibacterium merdavium</name>
    <dbReference type="NCBI Taxonomy" id="2838752"/>
    <lineage>
        <taxon>Bacteria</taxon>
        <taxon>Bacillati</taxon>
        <taxon>Bacillota</taxon>
        <taxon>Clostridia</taxon>
        <taxon>Eubacteriales</taxon>
        <taxon>Oscillospiraceae</taxon>
        <taxon>Ruthenibacterium</taxon>
    </lineage>
</organism>
<keyword evidence="4" id="KW-0175">Coiled coil</keyword>
<evidence type="ECO:0000256" key="1">
    <source>
        <dbReference type="ARBA" id="ARBA00006930"/>
    </source>
</evidence>
<dbReference type="Gene3D" id="3.40.50.300">
    <property type="entry name" value="P-loop containing nucleotide triphosphate hydrolases"/>
    <property type="match status" value="1"/>
</dbReference>
<dbReference type="EMBL" id="DWWA01000053">
    <property type="protein sequence ID" value="HJC73190.1"/>
    <property type="molecule type" value="Genomic_DNA"/>
</dbReference>
<name>A0A9D2Q871_9FIRM</name>
<proteinExistence type="inferred from homology"/>